<comment type="caution">
    <text evidence="2">The sequence shown here is derived from an EMBL/GenBank/DDBJ whole genome shotgun (WGS) entry which is preliminary data.</text>
</comment>
<evidence type="ECO:0000313" key="2">
    <source>
        <dbReference type="EMBL" id="KAH9379052.1"/>
    </source>
</evidence>
<gene>
    <name evidence="2" type="ORF">HPB48_020848</name>
</gene>
<dbReference type="OMA" id="CFMYENG"/>
<dbReference type="OrthoDB" id="6514226at2759"/>
<dbReference type="PANTHER" id="PTHR37445:SF3">
    <property type="entry name" value="ZINC FINGER PHD-TYPE DOMAIN-CONTAINING PROTEIN"/>
    <property type="match status" value="1"/>
</dbReference>
<reference evidence="2 3" key="1">
    <citation type="journal article" date="2020" name="Cell">
        <title>Large-Scale Comparative Analyses of Tick Genomes Elucidate Their Genetic Diversity and Vector Capacities.</title>
        <authorList>
            <consortium name="Tick Genome and Microbiome Consortium (TIGMIC)"/>
            <person name="Jia N."/>
            <person name="Wang J."/>
            <person name="Shi W."/>
            <person name="Du L."/>
            <person name="Sun Y."/>
            <person name="Zhan W."/>
            <person name="Jiang J.F."/>
            <person name="Wang Q."/>
            <person name="Zhang B."/>
            <person name="Ji P."/>
            <person name="Bell-Sakyi L."/>
            <person name="Cui X.M."/>
            <person name="Yuan T.T."/>
            <person name="Jiang B.G."/>
            <person name="Yang W.F."/>
            <person name="Lam T.T."/>
            <person name="Chang Q.C."/>
            <person name="Ding S.J."/>
            <person name="Wang X.J."/>
            <person name="Zhu J.G."/>
            <person name="Ruan X.D."/>
            <person name="Zhao L."/>
            <person name="Wei J.T."/>
            <person name="Ye R.Z."/>
            <person name="Que T.C."/>
            <person name="Du C.H."/>
            <person name="Zhou Y.H."/>
            <person name="Cheng J.X."/>
            <person name="Dai P.F."/>
            <person name="Guo W.B."/>
            <person name="Han X.H."/>
            <person name="Huang E.J."/>
            <person name="Li L.F."/>
            <person name="Wei W."/>
            <person name="Gao Y.C."/>
            <person name="Liu J.Z."/>
            <person name="Shao H.Z."/>
            <person name="Wang X."/>
            <person name="Wang C.C."/>
            <person name="Yang T.C."/>
            <person name="Huo Q.B."/>
            <person name="Li W."/>
            <person name="Chen H.Y."/>
            <person name="Chen S.E."/>
            <person name="Zhou L.G."/>
            <person name="Ni X.B."/>
            <person name="Tian J.H."/>
            <person name="Sheng Y."/>
            <person name="Liu T."/>
            <person name="Pan Y.S."/>
            <person name="Xia L.Y."/>
            <person name="Li J."/>
            <person name="Zhao F."/>
            <person name="Cao W.C."/>
        </authorList>
    </citation>
    <scope>NUCLEOTIDE SEQUENCE [LARGE SCALE GENOMIC DNA]</scope>
    <source>
        <strain evidence="2">HaeL-2018</strain>
    </source>
</reference>
<dbReference type="PANTHER" id="PTHR37445">
    <property type="entry name" value="PROTEIN CBG24663"/>
    <property type="match status" value="1"/>
</dbReference>
<protein>
    <submittedName>
        <fullName evidence="2">Uncharacterized protein</fullName>
    </submittedName>
</protein>
<sequence>MNEIAKLLRDLQGRTIDLQNGQDILKTFIADVSQEQDNIDQKLADIGNRLINLEEKKAEIDGLQAALETTQQTVNSLQQECQTLHSLLNDAEDRARRDNLIFYGISESPQESFHDAEQKILALVSQSLGINISTDSIVRAHRLGRATHDRDRPIIVKFCSYKTKCQILANRANLKNSDISVSEDFCPATRIAKKNLLQYTKAQAGSSQLKYNKLNLNGKCYMYDHTIKTVLETSFQSYTSSNAASTSQDPPTFPPLRLSLISKPVSNL</sequence>
<keyword evidence="1" id="KW-0175">Coiled coil</keyword>
<evidence type="ECO:0000256" key="1">
    <source>
        <dbReference type="SAM" id="Coils"/>
    </source>
</evidence>
<keyword evidence="3" id="KW-1185">Reference proteome</keyword>
<accession>A0A9J6GXI7</accession>
<dbReference type="AlphaFoldDB" id="A0A9J6GXI7"/>
<dbReference type="VEuPathDB" id="VectorBase:HLOH_060505"/>
<dbReference type="EMBL" id="JABSTR010000009">
    <property type="protein sequence ID" value="KAH9379052.1"/>
    <property type="molecule type" value="Genomic_DNA"/>
</dbReference>
<organism evidence="2 3">
    <name type="scientific">Haemaphysalis longicornis</name>
    <name type="common">Bush tick</name>
    <dbReference type="NCBI Taxonomy" id="44386"/>
    <lineage>
        <taxon>Eukaryota</taxon>
        <taxon>Metazoa</taxon>
        <taxon>Ecdysozoa</taxon>
        <taxon>Arthropoda</taxon>
        <taxon>Chelicerata</taxon>
        <taxon>Arachnida</taxon>
        <taxon>Acari</taxon>
        <taxon>Parasitiformes</taxon>
        <taxon>Ixodida</taxon>
        <taxon>Ixodoidea</taxon>
        <taxon>Ixodidae</taxon>
        <taxon>Haemaphysalinae</taxon>
        <taxon>Haemaphysalis</taxon>
    </lineage>
</organism>
<proteinExistence type="predicted"/>
<feature type="coiled-coil region" evidence="1">
    <location>
        <begin position="36"/>
        <end position="94"/>
    </location>
</feature>
<name>A0A9J6GXI7_HAELO</name>
<dbReference type="Proteomes" id="UP000821853">
    <property type="component" value="Unassembled WGS sequence"/>
</dbReference>
<dbReference type="Gene3D" id="3.30.70.1820">
    <property type="entry name" value="L1 transposable element, RRM domain"/>
    <property type="match status" value="1"/>
</dbReference>
<evidence type="ECO:0000313" key="3">
    <source>
        <dbReference type="Proteomes" id="UP000821853"/>
    </source>
</evidence>